<protein>
    <submittedName>
        <fullName evidence="2">Uncharacterized protein</fullName>
    </submittedName>
</protein>
<sequence length="57" mass="6280">MKHGGSLAAAAGAGIPTEKDRDKQQNKDNEKPPHWAGAFRKQDEGWSYAVKRMGLRS</sequence>
<dbReference type="STRING" id="249408.BOO71_0004030"/>
<dbReference type="EMBL" id="MSTI01000046">
    <property type="protein sequence ID" value="OLV19002.1"/>
    <property type="molecule type" value="Genomic_DNA"/>
</dbReference>
<organism evidence="2 3">
    <name type="scientific">Deinococcus marmoris</name>
    <dbReference type="NCBI Taxonomy" id="249408"/>
    <lineage>
        <taxon>Bacteria</taxon>
        <taxon>Thermotogati</taxon>
        <taxon>Deinococcota</taxon>
        <taxon>Deinococci</taxon>
        <taxon>Deinococcales</taxon>
        <taxon>Deinococcaceae</taxon>
        <taxon>Deinococcus</taxon>
    </lineage>
</organism>
<proteinExistence type="predicted"/>
<evidence type="ECO:0000313" key="2">
    <source>
        <dbReference type="EMBL" id="OLV19002.1"/>
    </source>
</evidence>
<feature type="compositionally biased region" description="Basic and acidic residues" evidence="1">
    <location>
        <begin position="17"/>
        <end position="33"/>
    </location>
</feature>
<evidence type="ECO:0000313" key="3">
    <source>
        <dbReference type="Proteomes" id="UP000186607"/>
    </source>
</evidence>
<evidence type="ECO:0000256" key="1">
    <source>
        <dbReference type="SAM" id="MobiDB-lite"/>
    </source>
</evidence>
<dbReference type="AlphaFoldDB" id="A0A1U7P1F6"/>
<keyword evidence="3" id="KW-1185">Reference proteome</keyword>
<accession>A0A1U7P1F6</accession>
<gene>
    <name evidence="2" type="ORF">BOO71_0004030</name>
</gene>
<dbReference type="Proteomes" id="UP000186607">
    <property type="component" value="Unassembled WGS sequence"/>
</dbReference>
<feature type="region of interest" description="Disordered" evidence="1">
    <location>
        <begin position="1"/>
        <end position="43"/>
    </location>
</feature>
<name>A0A1U7P1F6_9DEIO</name>
<feature type="compositionally biased region" description="Low complexity" evidence="1">
    <location>
        <begin position="1"/>
        <end position="14"/>
    </location>
</feature>
<comment type="caution">
    <text evidence="2">The sequence shown here is derived from an EMBL/GenBank/DDBJ whole genome shotgun (WGS) entry which is preliminary data.</text>
</comment>
<reference evidence="2 3" key="1">
    <citation type="submission" date="2017-01" db="EMBL/GenBank/DDBJ databases">
        <title>Genome Analysis of Deinococcus marmoris KOPRI26562.</title>
        <authorList>
            <person name="Kim J.H."/>
            <person name="Oh H.-M."/>
        </authorList>
    </citation>
    <scope>NUCLEOTIDE SEQUENCE [LARGE SCALE GENOMIC DNA]</scope>
    <source>
        <strain evidence="2 3">KOPRI26562</strain>
    </source>
</reference>